<gene>
    <name evidence="1" type="ORF">LCGC14_1890450</name>
</gene>
<dbReference type="EMBL" id="LAZR01019618">
    <property type="protein sequence ID" value="KKL91865.1"/>
    <property type="molecule type" value="Genomic_DNA"/>
</dbReference>
<comment type="caution">
    <text evidence="1">The sequence shown here is derived from an EMBL/GenBank/DDBJ whole genome shotgun (WGS) entry which is preliminary data.</text>
</comment>
<proteinExistence type="predicted"/>
<accession>A0A0F9IDJ4</accession>
<reference evidence="1" key="1">
    <citation type="journal article" date="2015" name="Nature">
        <title>Complex archaea that bridge the gap between prokaryotes and eukaryotes.</title>
        <authorList>
            <person name="Spang A."/>
            <person name="Saw J.H."/>
            <person name="Jorgensen S.L."/>
            <person name="Zaremba-Niedzwiedzka K."/>
            <person name="Martijn J."/>
            <person name="Lind A.E."/>
            <person name="van Eijk R."/>
            <person name="Schleper C."/>
            <person name="Guy L."/>
            <person name="Ettema T.J."/>
        </authorList>
    </citation>
    <scope>NUCLEOTIDE SEQUENCE</scope>
</reference>
<organism evidence="1">
    <name type="scientific">marine sediment metagenome</name>
    <dbReference type="NCBI Taxonomy" id="412755"/>
    <lineage>
        <taxon>unclassified sequences</taxon>
        <taxon>metagenomes</taxon>
        <taxon>ecological metagenomes</taxon>
    </lineage>
</organism>
<protein>
    <submittedName>
        <fullName evidence="1">Uncharacterized protein</fullName>
    </submittedName>
</protein>
<sequence length="48" mass="5429">MGFVPNSYKWPCIIQFIEASKTNGKWDLNLGWTNAQRSFGNAPLTVIN</sequence>
<name>A0A0F9IDJ4_9ZZZZ</name>
<evidence type="ECO:0000313" key="1">
    <source>
        <dbReference type="EMBL" id="KKL91865.1"/>
    </source>
</evidence>
<dbReference type="AlphaFoldDB" id="A0A0F9IDJ4"/>